<keyword evidence="1" id="KW-1185">Reference proteome</keyword>
<protein>
    <submittedName>
        <fullName evidence="2">Uncharacterized protein</fullName>
    </submittedName>
</protein>
<accession>A0A915HQI7</accession>
<name>A0A915HQI7_ROMCU</name>
<dbReference type="AlphaFoldDB" id="A0A915HQI7"/>
<organism evidence="1 2">
    <name type="scientific">Romanomermis culicivorax</name>
    <name type="common">Nematode worm</name>
    <dbReference type="NCBI Taxonomy" id="13658"/>
    <lineage>
        <taxon>Eukaryota</taxon>
        <taxon>Metazoa</taxon>
        <taxon>Ecdysozoa</taxon>
        <taxon>Nematoda</taxon>
        <taxon>Enoplea</taxon>
        <taxon>Dorylaimia</taxon>
        <taxon>Mermithida</taxon>
        <taxon>Mermithoidea</taxon>
        <taxon>Mermithidae</taxon>
        <taxon>Romanomermis</taxon>
    </lineage>
</organism>
<dbReference type="WBParaSite" id="nRc.2.0.1.t03725-RA">
    <property type="protein sequence ID" value="nRc.2.0.1.t03725-RA"/>
    <property type="gene ID" value="nRc.2.0.1.g03725"/>
</dbReference>
<reference evidence="2" key="1">
    <citation type="submission" date="2022-11" db="UniProtKB">
        <authorList>
            <consortium name="WormBaseParasite"/>
        </authorList>
    </citation>
    <scope>IDENTIFICATION</scope>
</reference>
<evidence type="ECO:0000313" key="2">
    <source>
        <dbReference type="WBParaSite" id="nRc.2.0.1.t03725-RA"/>
    </source>
</evidence>
<sequence>MSFHSRRQIEIIIETLLAAKCSWRLGLNHILLNLLIIDHDLFTIGLAKGVKHFCFTGAGTNHDYLSES</sequence>
<proteinExistence type="predicted"/>
<evidence type="ECO:0000313" key="1">
    <source>
        <dbReference type="Proteomes" id="UP000887565"/>
    </source>
</evidence>
<dbReference type="Proteomes" id="UP000887565">
    <property type="component" value="Unplaced"/>
</dbReference>